<organism evidence="2 3">
    <name type="scientific">Pseudomonas abietaniphila</name>
    <dbReference type="NCBI Taxonomy" id="89065"/>
    <lineage>
        <taxon>Bacteria</taxon>
        <taxon>Pseudomonadati</taxon>
        <taxon>Pseudomonadota</taxon>
        <taxon>Gammaproteobacteria</taxon>
        <taxon>Pseudomonadales</taxon>
        <taxon>Pseudomonadaceae</taxon>
        <taxon>Pseudomonas</taxon>
    </lineage>
</organism>
<dbReference type="SUPFAM" id="SSF144052">
    <property type="entry name" value="Thermophilic metalloprotease-like"/>
    <property type="match status" value="1"/>
</dbReference>
<proteinExistence type="predicted"/>
<evidence type="ECO:0000259" key="1">
    <source>
        <dbReference type="Pfam" id="PF26231"/>
    </source>
</evidence>
<evidence type="ECO:0000313" key="3">
    <source>
        <dbReference type="Proteomes" id="UP000182894"/>
    </source>
</evidence>
<dbReference type="Pfam" id="PF26231">
    <property type="entry name" value="CgnE_B"/>
    <property type="match status" value="1"/>
</dbReference>
<dbReference type="Proteomes" id="UP000182894">
    <property type="component" value="Unassembled WGS sequence"/>
</dbReference>
<evidence type="ECO:0000313" key="2">
    <source>
        <dbReference type="EMBL" id="SDI81296.1"/>
    </source>
</evidence>
<dbReference type="EMBL" id="FNCO01000017">
    <property type="protein sequence ID" value="SDI81296.1"/>
    <property type="molecule type" value="Genomic_DNA"/>
</dbReference>
<protein>
    <recommendedName>
        <fullName evidence="1">Crocagin biosynthetic protein CgnE/B domain-containing protein</fullName>
    </recommendedName>
</protein>
<dbReference type="InterPro" id="IPR058799">
    <property type="entry name" value="CgnE_B"/>
</dbReference>
<feature type="domain" description="Crocagin biosynthetic protein CgnE/B" evidence="1">
    <location>
        <begin position="218"/>
        <end position="307"/>
    </location>
</feature>
<keyword evidence="3" id="KW-1185">Reference proteome</keyword>
<gene>
    <name evidence="2" type="ORF">SAMN05216605_117126</name>
</gene>
<name>A0A1G8NMS2_9PSED</name>
<dbReference type="AlphaFoldDB" id="A0A1G8NMS2"/>
<sequence length="324" mass="35844">MMEQSSAIEHFLYYLRHHPAIDGMSSPNVLLAHTGDYTAIVGNIVESATAHNALRFSTMALDASPIDELAQAITHADLYVLFYDASTLPHPSAEGPAFIRSLQTVMSDQWKKSLLFKDYGRYFYDTFSVKPERIAHLNAALIDHMNQGETLSFSDERGSYFEAPLRELKKWTNINGVGNYDLAPGEIATHSDSINGHVKFVGTFLSTIPFARKYGVIESPLELRIENSTITRVATDVPGLENDFNKYLDANPSNRRVEELGIGTNEGVTRLYARNAGFEERHCGLHLGLGGGAKGSHHLDLIFNSGTLAVDKRVVFDGAFHLNV</sequence>
<accession>A0A1G8NMS2</accession>
<reference evidence="3" key="1">
    <citation type="submission" date="2016-10" db="EMBL/GenBank/DDBJ databases">
        <authorList>
            <person name="Varghese N."/>
            <person name="Submissions S."/>
        </authorList>
    </citation>
    <scope>NUCLEOTIDE SEQUENCE [LARGE SCALE GENOMIC DNA]</scope>
    <source>
        <strain evidence="3">ATCC 700689</strain>
    </source>
</reference>